<dbReference type="GeneID" id="81627479"/>
<dbReference type="AlphaFoldDB" id="A0A9X0BP32"/>
<feature type="region of interest" description="Disordered" evidence="5">
    <location>
        <begin position="40"/>
        <end position="70"/>
    </location>
</feature>
<dbReference type="PROSITE" id="PS51083">
    <property type="entry name" value="ZF_HIT"/>
    <property type="match status" value="1"/>
</dbReference>
<feature type="compositionally biased region" description="Polar residues" evidence="5">
    <location>
        <begin position="43"/>
        <end position="52"/>
    </location>
</feature>
<evidence type="ECO:0000259" key="6">
    <source>
        <dbReference type="PROSITE" id="PS51083"/>
    </source>
</evidence>
<dbReference type="Gene3D" id="3.30.60.190">
    <property type="match status" value="1"/>
</dbReference>
<evidence type="ECO:0000256" key="2">
    <source>
        <dbReference type="ARBA" id="ARBA00022771"/>
    </source>
</evidence>
<dbReference type="GO" id="GO:0048254">
    <property type="term" value="P:snoRNA localization"/>
    <property type="evidence" value="ECO:0007669"/>
    <property type="project" value="TreeGrafter"/>
</dbReference>
<name>A0A9X0BP32_9EURO</name>
<dbReference type="GO" id="GO:0008270">
    <property type="term" value="F:zinc ion binding"/>
    <property type="evidence" value="ECO:0007669"/>
    <property type="project" value="UniProtKB-UniRule"/>
</dbReference>
<feature type="compositionally biased region" description="Polar residues" evidence="5">
    <location>
        <begin position="60"/>
        <end position="70"/>
    </location>
</feature>
<feature type="domain" description="HIT-type" evidence="6">
    <location>
        <begin position="5"/>
        <end position="37"/>
    </location>
</feature>
<dbReference type="Pfam" id="PF04438">
    <property type="entry name" value="zf-HIT"/>
    <property type="match status" value="1"/>
</dbReference>
<dbReference type="SUPFAM" id="SSF144232">
    <property type="entry name" value="HIT/MYND zinc finger-like"/>
    <property type="match status" value="1"/>
</dbReference>
<dbReference type="Proteomes" id="UP001148312">
    <property type="component" value="Unassembled WGS sequence"/>
</dbReference>
<evidence type="ECO:0000256" key="3">
    <source>
        <dbReference type="ARBA" id="ARBA00022833"/>
    </source>
</evidence>
<dbReference type="PANTHER" id="PTHR13483">
    <property type="entry name" value="BOX C_D SNORNA PROTEIN 1-RELATED"/>
    <property type="match status" value="1"/>
</dbReference>
<dbReference type="RefSeq" id="XP_056788029.1">
    <property type="nucleotide sequence ID" value="XM_056937230.1"/>
</dbReference>
<dbReference type="EMBL" id="JAPWDQ010000010">
    <property type="protein sequence ID" value="KAJ5477485.1"/>
    <property type="molecule type" value="Genomic_DNA"/>
</dbReference>
<comment type="caution">
    <text evidence="7">The sequence shown here is derived from an EMBL/GenBank/DDBJ whole genome shotgun (WGS) entry which is preliminary data.</text>
</comment>
<evidence type="ECO:0000313" key="7">
    <source>
        <dbReference type="EMBL" id="KAJ5477485.1"/>
    </source>
</evidence>
<reference evidence="7" key="2">
    <citation type="journal article" date="2023" name="IMA Fungus">
        <title>Comparative genomic study of the Penicillium genus elucidates a diverse pangenome and 15 lateral gene transfer events.</title>
        <authorList>
            <person name="Petersen C."/>
            <person name="Sorensen T."/>
            <person name="Nielsen M.R."/>
            <person name="Sondergaard T.E."/>
            <person name="Sorensen J.L."/>
            <person name="Fitzpatrick D.A."/>
            <person name="Frisvad J.C."/>
            <person name="Nielsen K.L."/>
        </authorList>
    </citation>
    <scope>NUCLEOTIDE SEQUENCE</scope>
    <source>
        <strain evidence="7">IBT 30728</strain>
    </source>
</reference>
<dbReference type="GO" id="GO:0000463">
    <property type="term" value="P:maturation of LSU-rRNA from tricistronic rRNA transcript (SSU-rRNA, 5.8S rRNA, LSU-rRNA)"/>
    <property type="evidence" value="ECO:0007669"/>
    <property type="project" value="TreeGrafter"/>
</dbReference>
<gene>
    <name evidence="7" type="ORF">N7539_007629</name>
</gene>
<feature type="compositionally biased region" description="Basic residues" evidence="5">
    <location>
        <begin position="127"/>
        <end position="143"/>
    </location>
</feature>
<keyword evidence="8" id="KW-1185">Reference proteome</keyword>
<dbReference type="GO" id="GO:0000492">
    <property type="term" value="P:box C/D snoRNP assembly"/>
    <property type="evidence" value="ECO:0007669"/>
    <property type="project" value="TreeGrafter"/>
</dbReference>
<evidence type="ECO:0000256" key="5">
    <source>
        <dbReference type="SAM" id="MobiDB-lite"/>
    </source>
</evidence>
<feature type="region of interest" description="Disordered" evidence="5">
    <location>
        <begin position="120"/>
        <end position="150"/>
    </location>
</feature>
<dbReference type="FunFam" id="3.30.60.190:FF:000005">
    <property type="entry name" value="Putative HIT finger domain protein"/>
    <property type="match status" value="1"/>
</dbReference>
<reference evidence="7" key="1">
    <citation type="submission" date="2022-12" db="EMBL/GenBank/DDBJ databases">
        <authorList>
            <person name="Petersen C."/>
        </authorList>
    </citation>
    <scope>NUCLEOTIDE SEQUENCE</scope>
    <source>
        <strain evidence="7">IBT 30728</strain>
    </source>
</reference>
<evidence type="ECO:0000256" key="1">
    <source>
        <dbReference type="ARBA" id="ARBA00022723"/>
    </source>
</evidence>
<protein>
    <recommendedName>
        <fullName evidence="6">HIT-type domain-containing protein</fullName>
    </recommendedName>
</protein>
<proteinExistence type="predicted"/>
<dbReference type="GO" id="GO:0005634">
    <property type="term" value="C:nucleus"/>
    <property type="evidence" value="ECO:0007669"/>
    <property type="project" value="TreeGrafter"/>
</dbReference>
<dbReference type="InterPro" id="IPR051639">
    <property type="entry name" value="BCD1"/>
</dbReference>
<organism evidence="7 8">
    <name type="scientific">Penicillium diatomitis</name>
    <dbReference type="NCBI Taxonomy" id="2819901"/>
    <lineage>
        <taxon>Eukaryota</taxon>
        <taxon>Fungi</taxon>
        <taxon>Dikarya</taxon>
        <taxon>Ascomycota</taxon>
        <taxon>Pezizomycotina</taxon>
        <taxon>Eurotiomycetes</taxon>
        <taxon>Eurotiomycetidae</taxon>
        <taxon>Eurotiales</taxon>
        <taxon>Aspergillaceae</taxon>
        <taxon>Penicillium</taxon>
    </lineage>
</organism>
<evidence type="ECO:0000256" key="4">
    <source>
        <dbReference type="PROSITE-ProRule" id="PRU00453"/>
    </source>
</evidence>
<dbReference type="GO" id="GO:0070761">
    <property type="term" value="C:pre-snoRNP complex"/>
    <property type="evidence" value="ECO:0007669"/>
    <property type="project" value="TreeGrafter"/>
</dbReference>
<dbReference type="CDD" id="cd23023">
    <property type="entry name" value="zf-HIT_BCD1"/>
    <property type="match status" value="1"/>
</dbReference>
<accession>A0A9X0BP32</accession>
<keyword evidence="3" id="KW-0862">Zinc</keyword>
<evidence type="ECO:0000313" key="8">
    <source>
        <dbReference type="Proteomes" id="UP001148312"/>
    </source>
</evidence>
<sequence>MPGVCEVCSTEPSKYRCPTCSLMSCSLACTQSHKIYCAPKPEATNNVPTTPSDIPAGDLTSGQTNNVPAGDTPTVQVGGTNVATIASSAEVQALLSRYPELRSQLYEIFHATEEDEWQEWYTPSTRGRPHGRGGRGGPSRRSRGAWTAEKGFNRGLGKVRKLRQDCEAGSETGVKAEAFMEFLVLVNKEP</sequence>
<keyword evidence="1" id="KW-0479">Metal-binding</keyword>
<keyword evidence="2 4" id="KW-0863">Zinc-finger</keyword>
<dbReference type="InterPro" id="IPR007529">
    <property type="entry name" value="Znf_HIT"/>
</dbReference>